<dbReference type="EMBL" id="REFZ01000027">
    <property type="protein sequence ID" value="RQG96185.1"/>
    <property type="molecule type" value="Genomic_DNA"/>
</dbReference>
<dbReference type="CDD" id="cd13128">
    <property type="entry name" value="MATE_Wzx_like"/>
    <property type="match status" value="1"/>
</dbReference>
<reference evidence="7 8" key="1">
    <citation type="submission" date="2018-10" db="EMBL/GenBank/DDBJ databases">
        <title>Natrarchaeobius chitinivorans gen. nov., sp. nov., and Natrarchaeobius haloalkaliphilus sp. nov., alkaliphilic, chitin-utilizing haloarchaea from hypersaline alkaline lakes.</title>
        <authorList>
            <person name="Sorokin D.Y."/>
            <person name="Elcheninov A.G."/>
            <person name="Kostrikina N.A."/>
            <person name="Bale N.J."/>
            <person name="Sinninghe Damste J.S."/>
            <person name="Khijniak T.V."/>
            <person name="Kublanov I.V."/>
            <person name="Toshchakov S.V."/>
        </authorList>
    </citation>
    <scope>NUCLEOTIDE SEQUENCE [LARGE SCALE GENOMIC DNA]</scope>
    <source>
        <strain evidence="7 8">AArcht7</strain>
    </source>
</reference>
<dbReference type="OrthoDB" id="202076at2157"/>
<dbReference type="GO" id="GO:0005886">
    <property type="term" value="C:plasma membrane"/>
    <property type="evidence" value="ECO:0007669"/>
    <property type="project" value="UniProtKB-SubCell"/>
</dbReference>
<evidence type="ECO:0000256" key="3">
    <source>
        <dbReference type="ARBA" id="ARBA00022692"/>
    </source>
</evidence>
<evidence type="ECO:0000256" key="6">
    <source>
        <dbReference type="SAM" id="Phobius"/>
    </source>
</evidence>
<feature type="transmembrane region" description="Helical" evidence="6">
    <location>
        <begin position="108"/>
        <end position="131"/>
    </location>
</feature>
<dbReference type="Pfam" id="PF01943">
    <property type="entry name" value="Polysacc_synt"/>
    <property type="match status" value="1"/>
</dbReference>
<keyword evidence="4 6" id="KW-1133">Transmembrane helix</keyword>
<keyword evidence="8" id="KW-1185">Reference proteome</keyword>
<feature type="transmembrane region" description="Helical" evidence="6">
    <location>
        <begin position="359"/>
        <end position="379"/>
    </location>
</feature>
<dbReference type="InterPro" id="IPR002797">
    <property type="entry name" value="Polysacc_synth"/>
</dbReference>
<keyword evidence="2" id="KW-1003">Cell membrane</keyword>
<dbReference type="InterPro" id="IPR050833">
    <property type="entry name" value="Poly_Biosynth_Transport"/>
</dbReference>
<feature type="transmembrane region" description="Helical" evidence="6">
    <location>
        <begin position="477"/>
        <end position="501"/>
    </location>
</feature>
<feature type="transmembrane region" description="Helical" evidence="6">
    <location>
        <begin position="330"/>
        <end position="353"/>
    </location>
</feature>
<evidence type="ECO:0000256" key="4">
    <source>
        <dbReference type="ARBA" id="ARBA00022989"/>
    </source>
</evidence>
<sequence>MAEIGIAGKRNDQVSLILSKNKSQMSLASRLGDRFKYAFGAQVVSAVTGALLAVILARLLDPDSYGLLFLAISVFTIGKLMSVFGIPKSASRFIAEYKEGDRGQVPHVLRFAFLYNLLTVSIVSTVFVIFGDRIAVLIGAGELGSIAVLGGLFIIFGTLTAFVRAALQGFEEIQTASTFKIIHKIGRLILVIGFVLAGFEVIGALAGYVLGFAFVSSSGLVYIYATKYRISDVSTVESGLNRRIFNYSIPIAFTQSSHVIDNHLDKVLIGLFAGPAAVGFYTIGKQVVNMIQTPMSALGFTLSPTYGAEKAKGNSGTAAKIFETAFSQSLLVYIPAAAGLVLVAEPTIVLVFGAEYSDAVPILQVLSVLVVLQTITKLTSHGLDYLGRARARAIAKAIAAISNVILNVLLIPVYGALGAAVATVITFSFYTFVNVWIMHSELDLRLTYLSKHIGYTTVVTVVMSGIVIYTAQYITGFVTLFAVVGIGIAVWLPFAFAFGLIDTNKARAFFS</sequence>
<feature type="transmembrane region" description="Helical" evidence="6">
    <location>
        <begin position="417"/>
        <end position="437"/>
    </location>
</feature>
<proteinExistence type="predicted"/>
<evidence type="ECO:0000256" key="5">
    <source>
        <dbReference type="ARBA" id="ARBA00023136"/>
    </source>
</evidence>
<dbReference type="PANTHER" id="PTHR30250">
    <property type="entry name" value="PST FAMILY PREDICTED COLANIC ACID TRANSPORTER"/>
    <property type="match status" value="1"/>
</dbReference>
<feature type="transmembrane region" description="Helical" evidence="6">
    <location>
        <begin position="449"/>
        <end position="471"/>
    </location>
</feature>
<dbReference type="Proteomes" id="UP000281431">
    <property type="component" value="Unassembled WGS sequence"/>
</dbReference>
<feature type="transmembrane region" description="Helical" evidence="6">
    <location>
        <begin position="188"/>
        <end position="215"/>
    </location>
</feature>
<feature type="transmembrane region" description="Helical" evidence="6">
    <location>
        <begin position="143"/>
        <end position="167"/>
    </location>
</feature>
<keyword evidence="5 6" id="KW-0472">Membrane</keyword>
<dbReference type="AlphaFoldDB" id="A0A3N6PFA0"/>
<feature type="transmembrane region" description="Helical" evidence="6">
    <location>
        <begin position="37"/>
        <end position="59"/>
    </location>
</feature>
<evidence type="ECO:0000256" key="1">
    <source>
        <dbReference type="ARBA" id="ARBA00004651"/>
    </source>
</evidence>
<evidence type="ECO:0000313" key="8">
    <source>
        <dbReference type="Proteomes" id="UP000281431"/>
    </source>
</evidence>
<organism evidence="7 8">
    <name type="scientific">Natrarchaeobius chitinivorans</name>
    <dbReference type="NCBI Taxonomy" id="1679083"/>
    <lineage>
        <taxon>Archaea</taxon>
        <taxon>Methanobacteriati</taxon>
        <taxon>Methanobacteriota</taxon>
        <taxon>Stenosarchaea group</taxon>
        <taxon>Halobacteria</taxon>
        <taxon>Halobacteriales</taxon>
        <taxon>Natrialbaceae</taxon>
        <taxon>Natrarchaeobius</taxon>
    </lineage>
</organism>
<name>A0A3N6PFA0_NATCH</name>
<protein>
    <submittedName>
        <fullName evidence="7">Flippase</fullName>
    </submittedName>
</protein>
<feature type="transmembrane region" description="Helical" evidence="6">
    <location>
        <begin position="65"/>
        <end position="87"/>
    </location>
</feature>
<accession>A0A3N6PFA0</accession>
<dbReference type="PANTHER" id="PTHR30250:SF11">
    <property type="entry name" value="O-ANTIGEN TRANSPORTER-RELATED"/>
    <property type="match status" value="1"/>
</dbReference>
<evidence type="ECO:0000256" key="2">
    <source>
        <dbReference type="ARBA" id="ARBA00022475"/>
    </source>
</evidence>
<evidence type="ECO:0000313" key="7">
    <source>
        <dbReference type="EMBL" id="RQG96185.1"/>
    </source>
</evidence>
<feature type="transmembrane region" description="Helical" evidence="6">
    <location>
        <begin position="267"/>
        <end position="284"/>
    </location>
</feature>
<gene>
    <name evidence="7" type="ORF">EA472_20885</name>
</gene>
<keyword evidence="3 6" id="KW-0812">Transmembrane</keyword>
<comment type="caution">
    <text evidence="7">The sequence shown here is derived from an EMBL/GenBank/DDBJ whole genome shotgun (WGS) entry which is preliminary data.</text>
</comment>
<comment type="subcellular location">
    <subcellularLocation>
        <location evidence="1">Cell membrane</location>
        <topology evidence="1">Multi-pass membrane protein</topology>
    </subcellularLocation>
</comment>